<feature type="domain" description="Multidrug resistance protein MdtA-like beta-barrel" evidence="10">
    <location>
        <begin position="214"/>
        <end position="296"/>
    </location>
</feature>
<evidence type="ECO:0000256" key="7">
    <source>
        <dbReference type="SAM" id="Phobius"/>
    </source>
</evidence>
<evidence type="ECO:0000313" key="12">
    <source>
        <dbReference type="EMBL" id="ESK41111.1"/>
    </source>
</evidence>
<evidence type="ECO:0000256" key="6">
    <source>
        <dbReference type="SAM" id="Coils"/>
    </source>
</evidence>
<dbReference type="Proteomes" id="UP000023785">
    <property type="component" value="Unassembled WGS sequence"/>
</dbReference>
<dbReference type="SUPFAM" id="SSF111369">
    <property type="entry name" value="HlyD-like secretion proteins"/>
    <property type="match status" value="1"/>
</dbReference>
<evidence type="ECO:0000256" key="4">
    <source>
        <dbReference type="ARBA" id="ARBA00022519"/>
    </source>
</evidence>
<dbReference type="InterPro" id="IPR058626">
    <property type="entry name" value="MdtA-like_b-barrel"/>
</dbReference>
<evidence type="ECO:0000256" key="3">
    <source>
        <dbReference type="ARBA" id="ARBA00022475"/>
    </source>
</evidence>
<evidence type="ECO:0000259" key="8">
    <source>
        <dbReference type="Pfam" id="PF25876"/>
    </source>
</evidence>
<dbReference type="Pfam" id="PF25917">
    <property type="entry name" value="BSH_RND"/>
    <property type="match status" value="1"/>
</dbReference>
<feature type="domain" description="YknX-like C-terminal permuted SH3-like" evidence="11">
    <location>
        <begin position="302"/>
        <end position="372"/>
    </location>
</feature>
<dbReference type="PANTHER" id="PTHR30469">
    <property type="entry name" value="MULTIDRUG RESISTANCE PROTEIN MDTA"/>
    <property type="match status" value="1"/>
</dbReference>
<dbReference type="InterPro" id="IPR006143">
    <property type="entry name" value="RND_pump_MFP"/>
</dbReference>
<feature type="coiled-coil region" evidence="6">
    <location>
        <begin position="109"/>
        <end position="136"/>
    </location>
</feature>
<keyword evidence="3" id="KW-1003">Cell membrane</keyword>
<comment type="similarity">
    <text evidence="2">Belongs to the membrane fusion protein (MFP) (TC 8.A.1) family.</text>
</comment>
<keyword evidence="4" id="KW-0997">Cell inner membrane</keyword>
<accession>V2TSY9</accession>
<dbReference type="OrthoDB" id="9783047at2"/>
<gene>
    <name evidence="12" type="ORF">P256_00097</name>
</gene>
<keyword evidence="13" id="KW-1185">Reference proteome</keyword>
<dbReference type="NCBIfam" id="TIGR01730">
    <property type="entry name" value="RND_mfp"/>
    <property type="match status" value="1"/>
</dbReference>
<dbReference type="PATRIC" id="fig|1392540.3.peg.94"/>
<feature type="transmembrane region" description="Helical" evidence="7">
    <location>
        <begin position="7"/>
        <end position="25"/>
    </location>
</feature>
<feature type="domain" description="Multidrug resistance protein MdtA-like barrel-sandwich hybrid" evidence="9">
    <location>
        <begin position="69"/>
        <end position="210"/>
    </location>
</feature>
<dbReference type="HOGENOM" id="CLU_018816_2_0_6"/>
<dbReference type="Gene3D" id="2.40.50.100">
    <property type="match status" value="1"/>
</dbReference>
<dbReference type="Pfam" id="PF25876">
    <property type="entry name" value="HH_MFP_RND"/>
    <property type="match status" value="1"/>
</dbReference>
<evidence type="ECO:0000259" key="9">
    <source>
        <dbReference type="Pfam" id="PF25917"/>
    </source>
</evidence>
<proteinExistence type="inferred from homology"/>
<dbReference type="PANTHER" id="PTHR30469:SF12">
    <property type="entry name" value="MULTIDRUG RESISTANCE PROTEIN MDTA"/>
    <property type="match status" value="1"/>
</dbReference>
<feature type="domain" description="Multidrug resistance protein MdtA-like alpha-helical hairpin" evidence="8">
    <location>
        <begin position="108"/>
        <end position="177"/>
    </location>
</feature>
<dbReference type="GO" id="GO:0015562">
    <property type="term" value="F:efflux transmembrane transporter activity"/>
    <property type="evidence" value="ECO:0007669"/>
    <property type="project" value="TreeGrafter"/>
</dbReference>
<evidence type="ECO:0000256" key="1">
    <source>
        <dbReference type="ARBA" id="ARBA00004236"/>
    </source>
</evidence>
<comment type="caution">
    <text evidence="12">The sequence shown here is derived from an EMBL/GenBank/DDBJ whole genome shotgun (WGS) entry which is preliminary data.</text>
</comment>
<dbReference type="GO" id="GO:1990281">
    <property type="term" value="C:efflux pump complex"/>
    <property type="evidence" value="ECO:0007669"/>
    <property type="project" value="TreeGrafter"/>
</dbReference>
<sequence>MSRKIKTIFIFLILIIVIAAAYFFIKSKSSSQPRNMPQSMGTPVQVGVATTQDVPVLVNALGTVTANKTVTVTSRITGNLQSIYFKEGQYVHEGELLAQVDVKPSQATLEQYEGTLAQNQAQLKNARLTLARYERLYEKESISKQDLDTQIATAGQYEGAVKATLGQIQAAKLNIGYGRIVAPISGYIGLRKVDIGNAVSADSTAIAVITQTKPIAVVFSIPQVQIADVVKPLRDGKTLIVNAYDQSGKNKLAEGKVTVISNEIDSSTGTVSLKAVFENQTDQLFPNQFVNVQLTTKTLDHAIVIPSAAVQLSDAGKYVFTVNNHSEVKKVMVKTGPETTDGKTTIFEGVQLGDQVVTTGVDSLGNGAKVKVVTPEKVDTRILDNASAPHHHGPR</sequence>
<reference evidence="12 13" key="1">
    <citation type="submission" date="2013-10" db="EMBL/GenBank/DDBJ databases">
        <title>The Genome Sequence of Acinetobacter nectaris CIP 110549.</title>
        <authorList>
            <consortium name="The Broad Institute Genomics Platform"/>
            <consortium name="The Broad Institute Genome Sequencing Center for Infectious Disease"/>
            <person name="Cerqueira G."/>
            <person name="Feldgarden M."/>
            <person name="Courvalin P."/>
            <person name="Grillot-Courvalin C."/>
            <person name="Clermont D."/>
            <person name="Rocha E."/>
            <person name="Yoon E.-J."/>
            <person name="Nemec A."/>
            <person name="Young S.K."/>
            <person name="Zeng Q."/>
            <person name="Gargeya S."/>
            <person name="Fitzgerald M."/>
            <person name="Abouelleil A."/>
            <person name="Alvarado L."/>
            <person name="Berlin A.M."/>
            <person name="Chapman S.B."/>
            <person name="Gainer-Dewar J."/>
            <person name="Goldberg J."/>
            <person name="Gnerre S."/>
            <person name="Griggs A."/>
            <person name="Gujja S."/>
            <person name="Hansen M."/>
            <person name="Howarth C."/>
            <person name="Imamovic A."/>
            <person name="Ireland A."/>
            <person name="Larimer J."/>
            <person name="McCowan C."/>
            <person name="Murphy C."/>
            <person name="Pearson M."/>
            <person name="Poon T.W."/>
            <person name="Priest M."/>
            <person name="Roberts A."/>
            <person name="Saif S."/>
            <person name="Shea T."/>
            <person name="Sykes S."/>
            <person name="Wortman J."/>
            <person name="Nusbaum C."/>
            <person name="Birren B."/>
        </authorList>
    </citation>
    <scope>NUCLEOTIDE SEQUENCE [LARGE SCALE GENOMIC DNA]</scope>
    <source>
        <strain evidence="12 13">CIP 110549</strain>
    </source>
</reference>
<dbReference type="Gene3D" id="1.10.287.470">
    <property type="entry name" value="Helix hairpin bin"/>
    <property type="match status" value="1"/>
</dbReference>
<keyword evidence="7" id="KW-0812">Transmembrane</keyword>
<evidence type="ECO:0000259" key="10">
    <source>
        <dbReference type="Pfam" id="PF25944"/>
    </source>
</evidence>
<dbReference type="InterPro" id="IPR058625">
    <property type="entry name" value="MdtA-like_BSH"/>
</dbReference>
<dbReference type="Pfam" id="PF25989">
    <property type="entry name" value="YknX_C"/>
    <property type="match status" value="1"/>
</dbReference>
<organism evidence="12 13">
    <name type="scientific">Acinetobacter nectaris CIP 110549</name>
    <dbReference type="NCBI Taxonomy" id="1392540"/>
    <lineage>
        <taxon>Bacteria</taxon>
        <taxon>Pseudomonadati</taxon>
        <taxon>Pseudomonadota</taxon>
        <taxon>Gammaproteobacteria</taxon>
        <taxon>Moraxellales</taxon>
        <taxon>Moraxellaceae</taxon>
        <taxon>Acinetobacter</taxon>
    </lineage>
</organism>
<dbReference type="InterPro" id="IPR058624">
    <property type="entry name" value="MdtA-like_HH"/>
</dbReference>
<dbReference type="eggNOG" id="COG0845">
    <property type="taxonomic scope" value="Bacteria"/>
</dbReference>
<dbReference type="STRING" id="1392540.P256_00097"/>
<keyword evidence="5 7" id="KW-0472">Membrane</keyword>
<keyword evidence="7" id="KW-1133">Transmembrane helix</keyword>
<evidence type="ECO:0000313" key="13">
    <source>
        <dbReference type="Proteomes" id="UP000023785"/>
    </source>
</evidence>
<dbReference type="Gene3D" id="2.40.30.170">
    <property type="match status" value="1"/>
</dbReference>
<evidence type="ECO:0000256" key="2">
    <source>
        <dbReference type="ARBA" id="ARBA00009477"/>
    </source>
</evidence>
<dbReference type="AlphaFoldDB" id="V2TSY9"/>
<protein>
    <submittedName>
        <fullName evidence="12">Uncharacterized protein</fullName>
    </submittedName>
</protein>
<dbReference type="Gene3D" id="2.40.420.20">
    <property type="match status" value="1"/>
</dbReference>
<keyword evidence="6" id="KW-0175">Coiled coil</keyword>
<name>V2TSY9_9GAMM</name>
<dbReference type="InterPro" id="IPR058637">
    <property type="entry name" value="YknX-like_C"/>
</dbReference>
<dbReference type="Pfam" id="PF25944">
    <property type="entry name" value="Beta-barrel_RND"/>
    <property type="match status" value="1"/>
</dbReference>
<dbReference type="RefSeq" id="WP_023271704.1">
    <property type="nucleotide sequence ID" value="NZ_KI530712.1"/>
</dbReference>
<dbReference type="EMBL" id="AYER01000001">
    <property type="protein sequence ID" value="ESK41111.1"/>
    <property type="molecule type" value="Genomic_DNA"/>
</dbReference>
<comment type="subcellular location">
    <subcellularLocation>
        <location evidence="1">Cell membrane</location>
    </subcellularLocation>
</comment>
<evidence type="ECO:0000259" key="11">
    <source>
        <dbReference type="Pfam" id="PF25989"/>
    </source>
</evidence>
<evidence type="ECO:0000256" key="5">
    <source>
        <dbReference type="ARBA" id="ARBA00023136"/>
    </source>
</evidence>